<feature type="compositionally biased region" description="Polar residues" evidence="1">
    <location>
        <begin position="365"/>
        <end position="376"/>
    </location>
</feature>
<dbReference type="HOGENOM" id="CLU_016262_0_0_1"/>
<feature type="region of interest" description="Disordered" evidence="1">
    <location>
        <begin position="149"/>
        <end position="192"/>
    </location>
</feature>
<evidence type="ECO:0000313" key="3">
    <source>
        <dbReference type="Proteomes" id="UP000001194"/>
    </source>
</evidence>
<gene>
    <name evidence="2" type="ORF">LACBIDRAFT_311499</name>
</gene>
<sequence length="818" mass="89346">MTSTLAPQLFACRCLNVRLQAEPATTAPPDSASDPVYAQVFVGDEGIQVAHPQATIRIKTPLTPISGISRCSRFTTLICLLCDLNVYRVSQISSADIEGEDGPLLPANDWVEREIMKSSSGWIEIHKDCLVGTAVTQATTHHNYSTAFSVLLPPPSSRPPSPKTNAERPPSRTISSSPEPPPSYLSHTSLFPPPPFTPSHQTFLHLASLAEKESQAHRVAAEQQIADLVREKVADMERIDNELRQQVEVLWWKFKRSINEVQKERNSKRTLSPTNHKDQNHKFGVNGVGSPPATTIRDFKPVSVLNPARVSLSPGPRVSALSASLATTSFHYPKANQSRSPPPQSNGSPNSVSSQTLSSTHSESVTLVQSAGRSEGSNVLQFRRNINDSINTAASFRYFVNLEEDISRHRRERQASNPTGNNQQAGPSQTSENPTTSADNNNRNDQPETQVGEGSAGPRGRGRGNRRVTFDVQPDVVTIKREVGAENAEQEALAEQDPREIIFELEDLDGVDQSPKSRHTLPLIEQPAVFRPSRPGKSRQQANGLSGSFSSLRPSSLPAPSHIRPIRSQPGVDSSSQAMMMSLPRLAPVPRAGPSRVAEGKAPDARDAEILKLVAADIPSHRGAWKLDGKAWQTFTRRQGSKDHLNHDNIPEEGEYETEEMSTETNEVGAPGEDEDEDEDEGYDDFPTSLPQIPSSVPINIINRSRQREVLSLASYVPKSNLADENEPGPSSTTHKASSSVAMRKAAYAERDRSRSMDPGALDFADEEVDEEEDGESESEPQGNTEGDAGGRGRKRALKILQARSELPPSGMWRSLAS</sequence>
<evidence type="ECO:0000256" key="1">
    <source>
        <dbReference type="SAM" id="MobiDB-lite"/>
    </source>
</evidence>
<feature type="region of interest" description="Disordered" evidence="1">
    <location>
        <begin position="509"/>
        <end position="575"/>
    </location>
</feature>
<keyword evidence="3" id="KW-1185">Reference proteome</keyword>
<feature type="region of interest" description="Disordered" evidence="1">
    <location>
        <begin position="716"/>
        <end position="818"/>
    </location>
</feature>
<feature type="compositionally biased region" description="Acidic residues" evidence="1">
    <location>
        <begin position="672"/>
        <end position="684"/>
    </location>
</feature>
<feature type="region of interest" description="Disordered" evidence="1">
    <location>
        <begin position="263"/>
        <end position="297"/>
    </location>
</feature>
<dbReference type="GeneID" id="6072350"/>
<feature type="compositionally biased region" description="Low complexity" evidence="1">
    <location>
        <begin position="545"/>
        <end position="561"/>
    </location>
</feature>
<feature type="compositionally biased region" description="Acidic residues" evidence="1">
    <location>
        <begin position="651"/>
        <end position="662"/>
    </location>
</feature>
<feature type="compositionally biased region" description="Polar residues" evidence="1">
    <location>
        <begin position="689"/>
        <end position="701"/>
    </location>
</feature>
<feature type="compositionally biased region" description="Basic and acidic residues" evidence="1">
    <location>
        <begin position="747"/>
        <end position="756"/>
    </location>
</feature>
<feature type="compositionally biased region" description="Acidic residues" evidence="1">
    <location>
        <begin position="764"/>
        <end position="779"/>
    </location>
</feature>
<evidence type="ECO:0000313" key="2">
    <source>
        <dbReference type="EMBL" id="EDR12270.1"/>
    </source>
</evidence>
<dbReference type="OrthoDB" id="2563191at2759"/>
<feature type="region of interest" description="Disordered" evidence="1">
    <location>
        <begin position="638"/>
        <end position="701"/>
    </location>
</feature>
<feature type="compositionally biased region" description="Polar residues" evidence="1">
    <location>
        <begin position="415"/>
        <end position="449"/>
    </location>
</feature>
<feature type="compositionally biased region" description="Pro residues" evidence="1">
    <location>
        <begin position="152"/>
        <end position="162"/>
    </location>
</feature>
<organism evidence="3">
    <name type="scientific">Laccaria bicolor (strain S238N-H82 / ATCC MYA-4686)</name>
    <name type="common">Bicoloured deceiver</name>
    <name type="synonym">Laccaria laccata var. bicolor</name>
    <dbReference type="NCBI Taxonomy" id="486041"/>
    <lineage>
        <taxon>Eukaryota</taxon>
        <taxon>Fungi</taxon>
        <taxon>Dikarya</taxon>
        <taxon>Basidiomycota</taxon>
        <taxon>Agaricomycotina</taxon>
        <taxon>Agaricomycetes</taxon>
        <taxon>Agaricomycetidae</taxon>
        <taxon>Agaricales</taxon>
        <taxon>Agaricineae</taxon>
        <taxon>Hydnangiaceae</taxon>
        <taxon>Laccaria</taxon>
    </lineage>
</organism>
<feature type="compositionally biased region" description="Basic and acidic residues" evidence="1">
    <location>
        <begin position="640"/>
        <end position="650"/>
    </location>
</feature>
<proteinExistence type="predicted"/>
<feature type="region of interest" description="Disordered" evidence="1">
    <location>
        <begin position="332"/>
        <end position="376"/>
    </location>
</feature>
<dbReference type="STRING" id="486041.B0CXJ1"/>
<dbReference type="Proteomes" id="UP000001194">
    <property type="component" value="Unassembled WGS sequence"/>
</dbReference>
<feature type="region of interest" description="Disordered" evidence="1">
    <location>
        <begin position="409"/>
        <end position="471"/>
    </location>
</feature>
<dbReference type="KEGG" id="lbc:LACBIDRAFT_311499"/>
<dbReference type="AlphaFoldDB" id="B0CXJ1"/>
<reference evidence="2 3" key="1">
    <citation type="journal article" date="2008" name="Nature">
        <title>The genome of Laccaria bicolor provides insights into mycorrhizal symbiosis.</title>
        <authorList>
            <person name="Martin F."/>
            <person name="Aerts A."/>
            <person name="Ahren D."/>
            <person name="Brun A."/>
            <person name="Danchin E.G.J."/>
            <person name="Duchaussoy F."/>
            <person name="Gibon J."/>
            <person name="Kohler A."/>
            <person name="Lindquist E."/>
            <person name="Pereda V."/>
            <person name="Salamov A."/>
            <person name="Shapiro H.J."/>
            <person name="Wuyts J."/>
            <person name="Blaudez D."/>
            <person name="Buee M."/>
            <person name="Brokstein P."/>
            <person name="Canbaeck B."/>
            <person name="Cohen D."/>
            <person name="Courty P.E."/>
            <person name="Coutinho P.M."/>
            <person name="Delaruelle C."/>
            <person name="Detter J.C."/>
            <person name="Deveau A."/>
            <person name="DiFazio S."/>
            <person name="Duplessis S."/>
            <person name="Fraissinet-Tachet L."/>
            <person name="Lucic E."/>
            <person name="Frey-Klett P."/>
            <person name="Fourrey C."/>
            <person name="Feussner I."/>
            <person name="Gay G."/>
            <person name="Grimwood J."/>
            <person name="Hoegger P.J."/>
            <person name="Jain P."/>
            <person name="Kilaru S."/>
            <person name="Labbe J."/>
            <person name="Lin Y.C."/>
            <person name="Legue V."/>
            <person name="Le Tacon F."/>
            <person name="Marmeisse R."/>
            <person name="Melayah D."/>
            <person name="Montanini B."/>
            <person name="Muratet M."/>
            <person name="Nehls U."/>
            <person name="Niculita-Hirzel H."/>
            <person name="Oudot-Le Secq M.P."/>
            <person name="Peter M."/>
            <person name="Quesneville H."/>
            <person name="Rajashekar B."/>
            <person name="Reich M."/>
            <person name="Rouhier N."/>
            <person name="Schmutz J."/>
            <person name="Yin T."/>
            <person name="Chalot M."/>
            <person name="Henrissat B."/>
            <person name="Kuees U."/>
            <person name="Lucas S."/>
            <person name="Van de Peer Y."/>
            <person name="Podila G.K."/>
            <person name="Polle A."/>
            <person name="Pukkila P.J."/>
            <person name="Richardson P.M."/>
            <person name="Rouze P."/>
            <person name="Sanders I.R."/>
            <person name="Stajich J.E."/>
            <person name="Tunlid A."/>
            <person name="Tuskan G."/>
            <person name="Grigoriev I.V."/>
        </authorList>
    </citation>
    <scope>NUCLEOTIDE SEQUENCE [LARGE SCALE GENOMIC DNA]</scope>
    <source>
        <strain evidence="3">S238N-H82 / ATCC MYA-4686</strain>
    </source>
</reference>
<accession>B0CXJ1</accession>
<dbReference type="EMBL" id="DS547094">
    <property type="protein sequence ID" value="EDR12270.1"/>
    <property type="molecule type" value="Genomic_DNA"/>
</dbReference>
<dbReference type="RefSeq" id="XP_001876534.1">
    <property type="nucleotide sequence ID" value="XM_001876499.1"/>
</dbReference>
<protein>
    <submittedName>
        <fullName evidence="2">Predicted protein</fullName>
    </submittedName>
</protein>
<dbReference type="InParanoid" id="B0CXJ1"/>
<feature type="compositionally biased region" description="Low complexity" evidence="1">
    <location>
        <begin position="345"/>
        <end position="364"/>
    </location>
</feature>
<name>B0CXJ1_LACBS</name>
<feature type="compositionally biased region" description="Polar residues" evidence="1">
    <location>
        <begin position="729"/>
        <end position="741"/>
    </location>
</feature>